<organism evidence="2 3">
    <name type="scientific">Drechslerella dactyloides</name>
    <name type="common">Nematode-trapping fungus</name>
    <name type="synonym">Arthrobotrys dactyloides</name>
    <dbReference type="NCBI Taxonomy" id="74499"/>
    <lineage>
        <taxon>Eukaryota</taxon>
        <taxon>Fungi</taxon>
        <taxon>Dikarya</taxon>
        <taxon>Ascomycota</taxon>
        <taxon>Pezizomycotina</taxon>
        <taxon>Orbiliomycetes</taxon>
        <taxon>Orbiliales</taxon>
        <taxon>Orbiliaceae</taxon>
        <taxon>Drechslerella</taxon>
    </lineage>
</organism>
<protein>
    <submittedName>
        <fullName evidence="2">Uncharacterized protein</fullName>
    </submittedName>
</protein>
<proteinExistence type="predicted"/>
<sequence>MRTATANERANGCGVAGAFREWPDIIFDGFGWGSLVVGGGAAYYFAKKSIDADRREKHMQRILAQKRNEELEAIGRGETVSSSVARGVGPGGGNVPGATEGARDQLAAQLSELQEPAPTRHTPDNEDERVTSKSKFEAAQPYRARKGDRFS</sequence>
<dbReference type="AlphaFoldDB" id="A0AAD6IZA2"/>
<keyword evidence="3" id="KW-1185">Reference proteome</keyword>
<comment type="caution">
    <text evidence="2">The sequence shown here is derived from an EMBL/GenBank/DDBJ whole genome shotgun (WGS) entry which is preliminary data.</text>
</comment>
<dbReference type="Proteomes" id="UP001221413">
    <property type="component" value="Unassembled WGS sequence"/>
</dbReference>
<dbReference type="PANTHER" id="PTHR41800:SF1">
    <property type="entry name" value="EXPRESSED PROTEIN"/>
    <property type="match status" value="1"/>
</dbReference>
<gene>
    <name evidence="2" type="ORF">Dda_4183</name>
</gene>
<evidence type="ECO:0000313" key="2">
    <source>
        <dbReference type="EMBL" id="KAJ6261513.1"/>
    </source>
</evidence>
<name>A0AAD6IZA2_DREDA</name>
<evidence type="ECO:0000256" key="1">
    <source>
        <dbReference type="SAM" id="MobiDB-lite"/>
    </source>
</evidence>
<dbReference type="PANTHER" id="PTHR41800">
    <property type="entry name" value="EXPRESSED PROTEIN"/>
    <property type="match status" value="1"/>
</dbReference>
<evidence type="ECO:0000313" key="3">
    <source>
        <dbReference type="Proteomes" id="UP001221413"/>
    </source>
</evidence>
<feature type="compositionally biased region" description="Basic and acidic residues" evidence="1">
    <location>
        <begin position="121"/>
        <end position="136"/>
    </location>
</feature>
<dbReference type="InterPro" id="IPR031833">
    <property type="entry name" value="DUF4748"/>
</dbReference>
<dbReference type="Pfam" id="PF15932">
    <property type="entry name" value="DUF4748"/>
    <property type="match status" value="1"/>
</dbReference>
<reference evidence="2" key="1">
    <citation type="submission" date="2023-01" db="EMBL/GenBank/DDBJ databases">
        <title>The chitinases involved in constricting ring structure development in the nematode-trapping fungus Drechslerella dactyloides.</title>
        <authorList>
            <person name="Wang R."/>
            <person name="Zhang L."/>
            <person name="Tang P."/>
            <person name="Li S."/>
            <person name="Liang L."/>
        </authorList>
    </citation>
    <scope>NUCLEOTIDE SEQUENCE</scope>
    <source>
        <strain evidence="2">YMF1.00031</strain>
    </source>
</reference>
<feature type="region of interest" description="Disordered" evidence="1">
    <location>
        <begin position="77"/>
        <end position="151"/>
    </location>
</feature>
<accession>A0AAD6IZA2</accession>
<dbReference type="EMBL" id="JAQGDS010000004">
    <property type="protein sequence ID" value="KAJ6261513.1"/>
    <property type="molecule type" value="Genomic_DNA"/>
</dbReference>